<evidence type="ECO:0000256" key="3">
    <source>
        <dbReference type="PROSITE-ProRule" id="PRU00221"/>
    </source>
</evidence>
<feature type="repeat" description="WD" evidence="3">
    <location>
        <begin position="427"/>
        <end position="452"/>
    </location>
</feature>
<proteinExistence type="predicted"/>
<evidence type="ECO:0000313" key="6">
    <source>
        <dbReference type="WBParaSite" id="ACRNAN_scaffold2892.g6859.t1"/>
    </source>
</evidence>
<dbReference type="SUPFAM" id="SSF50978">
    <property type="entry name" value="WD40 repeat-like"/>
    <property type="match status" value="1"/>
</dbReference>
<dbReference type="Pfam" id="PF00400">
    <property type="entry name" value="WD40"/>
    <property type="match status" value="5"/>
</dbReference>
<dbReference type="InterPro" id="IPR020472">
    <property type="entry name" value="WD40_PAC1"/>
</dbReference>
<accession>A0A914DMB3</accession>
<dbReference type="PROSITE" id="PS00678">
    <property type="entry name" value="WD_REPEATS_1"/>
    <property type="match status" value="1"/>
</dbReference>
<dbReference type="InterPro" id="IPR045160">
    <property type="entry name" value="ATG16"/>
</dbReference>
<dbReference type="GO" id="GO:0034274">
    <property type="term" value="C:Atg12-Atg5-Atg16 complex"/>
    <property type="evidence" value="ECO:0007669"/>
    <property type="project" value="TreeGrafter"/>
</dbReference>
<dbReference type="PANTHER" id="PTHR19878">
    <property type="entry name" value="AUTOPHAGY PROTEIN 16-LIKE"/>
    <property type="match status" value="1"/>
</dbReference>
<keyword evidence="2" id="KW-0677">Repeat</keyword>
<reference evidence="6" key="1">
    <citation type="submission" date="2022-11" db="UniProtKB">
        <authorList>
            <consortium name="WormBaseParasite"/>
        </authorList>
    </citation>
    <scope>IDENTIFICATION</scope>
</reference>
<dbReference type="PROSITE" id="PS50082">
    <property type="entry name" value="WD_REPEATS_2"/>
    <property type="match status" value="4"/>
</dbReference>
<keyword evidence="4" id="KW-0175">Coiled coil</keyword>
<dbReference type="Proteomes" id="UP000887540">
    <property type="component" value="Unplaced"/>
</dbReference>
<dbReference type="PANTHER" id="PTHR19878:SF8">
    <property type="entry name" value="AUTOPHAGY-RELATED 16, ISOFORM F"/>
    <property type="match status" value="1"/>
</dbReference>
<dbReference type="GO" id="GO:0043495">
    <property type="term" value="F:protein-membrane adaptor activity"/>
    <property type="evidence" value="ECO:0007669"/>
    <property type="project" value="TreeGrafter"/>
</dbReference>
<dbReference type="Gene3D" id="2.130.10.10">
    <property type="entry name" value="YVTN repeat-like/Quinoprotein amine dehydrogenase"/>
    <property type="match status" value="2"/>
</dbReference>
<dbReference type="InterPro" id="IPR015943">
    <property type="entry name" value="WD40/YVTN_repeat-like_dom_sf"/>
</dbReference>
<dbReference type="SMART" id="SM00320">
    <property type="entry name" value="WD40"/>
    <property type="match status" value="7"/>
</dbReference>
<dbReference type="AlphaFoldDB" id="A0A914DMB3"/>
<name>A0A914DMB3_9BILA</name>
<evidence type="ECO:0000313" key="5">
    <source>
        <dbReference type="Proteomes" id="UP000887540"/>
    </source>
</evidence>
<dbReference type="WBParaSite" id="ACRNAN_scaffold2892.g6859.t1">
    <property type="protein sequence ID" value="ACRNAN_scaffold2892.g6859.t1"/>
    <property type="gene ID" value="ACRNAN_scaffold2892.g6859"/>
</dbReference>
<dbReference type="InterPro" id="IPR019775">
    <property type="entry name" value="WD40_repeat_CS"/>
</dbReference>
<dbReference type="GO" id="GO:0000421">
    <property type="term" value="C:autophagosome membrane"/>
    <property type="evidence" value="ECO:0007669"/>
    <property type="project" value="TreeGrafter"/>
</dbReference>
<dbReference type="GO" id="GO:0000045">
    <property type="term" value="P:autophagosome assembly"/>
    <property type="evidence" value="ECO:0007669"/>
    <property type="project" value="InterPro"/>
</dbReference>
<protein>
    <submittedName>
        <fullName evidence="6">Uncharacterized protein</fullName>
    </submittedName>
</protein>
<evidence type="ECO:0000256" key="4">
    <source>
        <dbReference type="SAM" id="Coils"/>
    </source>
</evidence>
<dbReference type="GO" id="GO:0034045">
    <property type="term" value="C:phagophore assembly site membrane"/>
    <property type="evidence" value="ECO:0007669"/>
    <property type="project" value="TreeGrafter"/>
</dbReference>
<feature type="repeat" description="WD" evidence="3">
    <location>
        <begin position="167"/>
        <end position="201"/>
    </location>
</feature>
<organism evidence="5 6">
    <name type="scientific">Acrobeloides nanus</name>
    <dbReference type="NCBI Taxonomy" id="290746"/>
    <lineage>
        <taxon>Eukaryota</taxon>
        <taxon>Metazoa</taxon>
        <taxon>Ecdysozoa</taxon>
        <taxon>Nematoda</taxon>
        <taxon>Chromadorea</taxon>
        <taxon>Rhabditida</taxon>
        <taxon>Tylenchina</taxon>
        <taxon>Cephalobomorpha</taxon>
        <taxon>Cephaloboidea</taxon>
        <taxon>Cephalobidae</taxon>
        <taxon>Acrobeloides</taxon>
    </lineage>
</organism>
<dbReference type="PROSITE" id="PS50294">
    <property type="entry name" value="WD_REPEATS_REGION"/>
    <property type="match status" value="2"/>
</dbReference>
<keyword evidence="1 3" id="KW-0853">WD repeat</keyword>
<dbReference type="InterPro" id="IPR036322">
    <property type="entry name" value="WD40_repeat_dom_sf"/>
</dbReference>
<keyword evidence="5" id="KW-1185">Reference proteome</keyword>
<dbReference type="InterPro" id="IPR001680">
    <property type="entry name" value="WD40_rpt"/>
</dbReference>
<dbReference type="PRINTS" id="PR00320">
    <property type="entry name" value="GPROTEINBRPT"/>
</dbReference>
<evidence type="ECO:0000256" key="2">
    <source>
        <dbReference type="ARBA" id="ARBA00022737"/>
    </source>
</evidence>
<sequence>MSNKLAFVQKELEKVTLENDRAVAENLKLKNQYKSNIKVEQYKKEISELKETNQILLEERLALQTSCTVLENKYMLADEERQTLINRVKEMKDHEIHFINELNDREEERQRQRLQSALEAVKMTPLVLDQKAFEVLDQEVASPMDHCEDVIPERCKMKFECNELGQVTDVLWHPNGKYFFTAGNDNKIKMFELLNENYVKKCTFTGANQTVTRIDMDPETKHILGSCNDYAVRIWSIDDQRHRAAFTGHTDKVNSAKFFAMGKKIASGSQDRTIKIWDIGSNRCAKTFFPGSTVLDIGTNNRYEMPLISAHFDKNVRFWDTRCDAPVNSVLLNGKVTSLFLSPDYQTVLCLSRDETLSLIDLRNYNILHIYSAEQFRTSSDSSRCAISPGGKYCAAGSADGQIFIWNIAMTKLEKILHKNAHEGSVVLSLAWHPAGNMILSGDRKKTCCIWK</sequence>
<feature type="repeat" description="WD" evidence="3">
    <location>
        <begin position="204"/>
        <end position="245"/>
    </location>
</feature>
<feature type="coiled-coil region" evidence="4">
    <location>
        <begin position="5"/>
        <end position="59"/>
    </location>
</feature>
<feature type="repeat" description="WD" evidence="3">
    <location>
        <begin position="246"/>
        <end position="287"/>
    </location>
</feature>
<dbReference type="CDD" id="cd00200">
    <property type="entry name" value="WD40"/>
    <property type="match status" value="1"/>
</dbReference>
<evidence type="ECO:0000256" key="1">
    <source>
        <dbReference type="ARBA" id="ARBA00022574"/>
    </source>
</evidence>